<gene>
    <name evidence="3" type="ORF">ITX44_31210</name>
</gene>
<dbReference type="Gene3D" id="3.60.21.10">
    <property type="match status" value="1"/>
</dbReference>
<dbReference type="Proteomes" id="UP000749040">
    <property type="component" value="Unassembled WGS sequence"/>
</dbReference>
<keyword evidence="4" id="KW-1185">Reference proteome</keyword>
<sequence length="372" mass="40122">MGATPVTLFLCGDVMLGRGVDQILPSPGDPELHEAYVRDARGYVELAEEAHGRIPRRAGFAWPWGDALRMLERARPDARILNLETGVTRSPDFAPGKAVHYRMNPGNLPSLTVAHPDVCVLSNNHVLDFGPAGLRETLAVLSDVRLRSAGAGPDAEAARRPAVVPLPGGGRLLVFAIGMRSSGIPYEWTATDDHPGIAFVPGPSAAAASCLTDRIRQVKHPGDIVVVSVHWGANWGYDVEGDEVRFARALIDGGADLVHGHSSHHPRPAGIHRGKLVLYGCGDFIDDYEGITGYERYRDDLRAAYLVTLDPSTGRLTGPGARLVLFQAHRMRLRYASGADVEWLRDVLDAQGHDLGVKVEVGEDGSLALRAE</sequence>
<dbReference type="PANTHER" id="PTHR33393:SF11">
    <property type="entry name" value="POLYGLUTAMINE SYNTHESIS ACCESSORY PROTEIN RV0574C-RELATED"/>
    <property type="match status" value="1"/>
</dbReference>
<evidence type="ECO:0000259" key="2">
    <source>
        <dbReference type="SMART" id="SM00854"/>
    </source>
</evidence>
<dbReference type="InterPro" id="IPR052169">
    <property type="entry name" value="CW_Biosynth-Accessory"/>
</dbReference>
<feature type="domain" description="Capsule synthesis protein CapA" evidence="2">
    <location>
        <begin position="7"/>
        <end position="288"/>
    </location>
</feature>
<dbReference type="Pfam" id="PF09587">
    <property type="entry name" value="PGA_cap"/>
    <property type="match status" value="1"/>
</dbReference>
<protein>
    <submittedName>
        <fullName evidence="3">CapA family protein</fullName>
    </submittedName>
</protein>
<comment type="similarity">
    <text evidence="1">Belongs to the CapA family.</text>
</comment>
<dbReference type="InterPro" id="IPR019079">
    <property type="entry name" value="Capsule_synth_CapA"/>
</dbReference>
<dbReference type="PANTHER" id="PTHR33393">
    <property type="entry name" value="POLYGLUTAMINE SYNTHESIS ACCESSORY PROTEIN RV0574C-RELATED"/>
    <property type="match status" value="1"/>
</dbReference>
<dbReference type="RefSeq" id="WP_205361457.1">
    <property type="nucleotide sequence ID" value="NZ_JADKYB010000021.1"/>
</dbReference>
<accession>A0ABS2U1L8</accession>
<dbReference type="InterPro" id="IPR029052">
    <property type="entry name" value="Metallo-depent_PP-like"/>
</dbReference>
<reference evidence="3 4" key="1">
    <citation type="submission" date="2021-01" db="EMBL/GenBank/DDBJ databases">
        <title>Streptomyces acididurans sp. nov., isolated from a peat swamp forest soil.</title>
        <authorList>
            <person name="Chantavorakit T."/>
            <person name="Duangmal K."/>
        </authorList>
    </citation>
    <scope>NUCLEOTIDE SEQUENCE [LARGE SCALE GENOMIC DNA]</scope>
    <source>
        <strain evidence="3 4">KK5PA1</strain>
    </source>
</reference>
<dbReference type="SMART" id="SM00854">
    <property type="entry name" value="PGA_cap"/>
    <property type="match status" value="1"/>
</dbReference>
<proteinExistence type="inferred from homology"/>
<comment type="caution">
    <text evidence="3">The sequence shown here is derived from an EMBL/GenBank/DDBJ whole genome shotgun (WGS) entry which is preliminary data.</text>
</comment>
<evidence type="ECO:0000313" key="3">
    <source>
        <dbReference type="EMBL" id="MBM9508942.1"/>
    </source>
</evidence>
<dbReference type="CDD" id="cd07381">
    <property type="entry name" value="MPP_CapA"/>
    <property type="match status" value="1"/>
</dbReference>
<evidence type="ECO:0000256" key="1">
    <source>
        <dbReference type="ARBA" id="ARBA00005662"/>
    </source>
</evidence>
<organism evidence="3 4">
    <name type="scientific">Actinacidiphila acididurans</name>
    <dbReference type="NCBI Taxonomy" id="2784346"/>
    <lineage>
        <taxon>Bacteria</taxon>
        <taxon>Bacillati</taxon>
        <taxon>Actinomycetota</taxon>
        <taxon>Actinomycetes</taxon>
        <taxon>Kitasatosporales</taxon>
        <taxon>Streptomycetaceae</taxon>
        <taxon>Actinacidiphila</taxon>
    </lineage>
</organism>
<evidence type="ECO:0000313" key="4">
    <source>
        <dbReference type="Proteomes" id="UP000749040"/>
    </source>
</evidence>
<dbReference type="EMBL" id="JADKYB010000021">
    <property type="protein sequence ID" value="MBM9508942.1"/>
    <property type="molecule type" value="Genomic_DNA"/>
</dbReference>
<dbReference type="SUPFAM" id="SSF56300">
    <property type="entry name" value="Metallo-dependent phosphatases"/>
    <property type="match status" value="1"/>
</dbReference>
<name>A0ABS2U1L8_9ACTN</name>